<proteinExistence type="predicted"/>
<dbReference type="Pfam" id="PF04352">
    <property type="entry name" value="ProQ"/>
    <property type="match status" value="1"/>
</dbReference>
<gene>
    <name evidence="3" type="ORF">BCL32_0133</name>
</gene>
<comment type="caution">
    <text evidence="3">The sequence shown here is derived from an EMBL/GenBank/DDBJ whole genome shotgun (WGS) entry which is preliminary data.</text>
</comment>
<reference evidence="3 4" key="1">
    <citation type="submission" date="2019-06" db="EMBL/GenBank/DDBJ databases">
        <title>Pac Bio to generate improved reference genome sequences for organisms with transposon mutant libraries (support for FEBA project).</title>
        <authorList>
            <person name="Blow M."/>
        </authorList>
    </citation>
    <scope>NUCLEOTIDE SEQUENCE [LARGE SCALE GENOMIC DNA]</scope>
    <source>
        <strain evidence="3 4">USDA 1844</strain>
    </source>
</reference>
<dbReference type="GO" id="GO:0003723">
    <property type="term" value="F:RNA binding"/>
    <property type="evidence" value="ECO:0007669"/>
    <property type="project" value="UniProtKB-KW"/>
</dbReference>
<name>A0A559TJL9_9HYPH</name>
<accession>A0A559TJL9</accession>
<evidence type="ECO:0000259" key="2">
    <source>
        <dbReference type="SMART" id="SM00945"/>
    </source>
</evidence>
<evidence type="ECO:0000313" key="3">
    <source>
        <dbReference type="EMBL" id="TVZ74815.1"/>
    </source>
</evidence>
<dbReference type="SUPFAM" id="SSF48657">
    <property type="entry name" value="FinO-like"/>
    <property type="match status" value="1"/>
</dbReference>
<keyword evidence="1" id="KW-0694">RNA-binding</keyword>
<evidence type="ECO:0000313" key="4">
    <source>
        <dbReference type="Proteomes" id="UP000319824"/>
    </source>
</evidence>
<dbReference type="Proteomes" id="UP000319824">
    <property type="component" value="Unassembled WGS sequence"/>
</dbReference>
<dbReference type="InterPro" id="IPR016103">
    <property type="entry name" value="ProQ/FinO"/>
</dbReference>
<dbReference type="InterPro" id="IPR036442">
    <property type="entry name" value="ProQ/FinO_sf"/>
</dbReference>
<dbReference type="SMART" id="SM00945">
    <property type="entry name" value="ProQ"/>
    <property type="match status" value="1"/>
</dbReference>
<dbReference type="Gene3D" id="1.10.1710.10">
    <property type="entry name" value="ProQ/FinO domain"/>
    <property type="match status" value="1"/>
</dbReference>
<evidence type="ECO:0000256" key="1">
    <source>
        <dbReference type="ARBA" id="ARBA00022884"/>
    </source>
</evidence>
<protein>
    <submittedName>
        <fullName evidence="3">ProQ/FINO family protein</fullName>
    </submittedName>
</protein>
<dbReference type="AlphaFoldDB" id="A0A559TJL9"/>
<sequence length="144" mass="15595">MSQKASVINALMTSPAAIFPKKAGDPILPFSIGLFEVLKSRLKPDVGATVLRRAVAAYVHSKRYYFASAQPAAMRHDFDGEVVEPVSAADRMLAQERFMTLKRDKEPPSPAAVADNVAAAIPSKNEMIRAALLSRKRDPGAAPY</sequence>
<feature type="domain" description="ProQ/FinO" evidence="2">
    <location>
        <begin position="9"/>
        <end position="114"/>
    </location>
</feature>
<dbReference type="EMBL" id="VISO01000001">
    <property type="protein sequence ID" value="TVZ74815.1"/>
    <property type="molecule type" value="Genomic_DNA"/>
</dbReference>
<organism evidence="3 4">
    <name type="scientific">Rhizobium mongolense USDA 1844</name>
    <dbReference type="NCBI Taxonomy" id="1079460"/>
    <lineage>
        <taxon>Bacteria</taxon>
        <taxon>Pseudomonadati</taxon>
        <taxon>Pseudomonadota</taxon>
        <taxon>Alphaproteobacteria</taxon>
        <taxon>Hyphomicrobiales</taxon>
        <taxon>Rhizobiaceae</taxon>
        <taxon>Rhizobium/Agrobacterium group</taxon>
        <taxon>Rhizobium</taxon>
    </lineage>
</organism>